<protein>
    <submittedName>
        <fullName evidence="2">GNAT family N-acetyltransferase</fullName>
    </submittedName>
</protein>
<dbReference type="RefSeq" id="WP_171834609.1">
    <property type="nucleotide sequence ID" value="NZ_CP053708.1"/>
</dbReference>
<accession>A0A6M8HMU9</accession>
<dbReference type="Pfam" id="PF00583">
    <property type="entry name" value="Acetyltransf_1"/>
    <property type="match status" value="1"/>
</dbReference>
<dbReference type="Gene3D" id="3.40.630.30">
    <property type="match status" value="1"/>
</dbReference>
<dbReference type="PROSITE" id="PS51186">
    <property type="entry name" value="GNAT"/>
    <property type="match status" value="1"/>
</dbReference>
<dbReference type="Proteomes" id="UP000500767">
    <property type="component" value="Chromosome"/>
</dbReference>
<dbReference type="EMBL" id="CP053708">
    <property type="protein sequence ID" value="QKE89621.1"/>
    <property type="molecule type" value="Genomic_DNA"/>
</dbReference>
<organism evidence="2 3">
    <name type="scientific">Lichenicola cladoniae</name>
    <dbReference type="NCBI Taxonomy" id="1484109"/>
    <lineage>
        <taxon>Bacteria</taxon>
        <taxon>Pseudomonadati</taxon>
        <taxon>Pseudomonadota</taxon>
        <taxon>Alphaproteobacteria</taxon>
        <taxon>Acetobacterales</taxon>
        <taxon>Acetobacteraceae</taxon>
        <taxon>Lichenicola</taxon>
    </lineage>
</organism>
<evidence type="ECO:0000313" key="2">
    <source>
        <dbReference type="EMBL" id="QKE89621.1"/>
    </source>
</evidence>
<dbReference type="AlphaFoldDB" id="A0A6M8HMU9"/>
<keyword evidence="2" id="KW-0808">Transferase</keyword>
<feature type="domain" description="N-acetyltransferase" evidence="1">
    <location>
        <begin position="141"/>
        <end position="284"/>
    </location>
</feature>
<dbReference type="GO" id="GO:0016747">
    <property type="term" value="F:acyltransferase activity, transferring groups other than amino-acyl groups"/>
    <property type="evidence" value="ECO:0007669"/>
    <property type="project" value="InterPro"/>
</dbReference>
<sequence>MKDPLPDTRSIIVRSEAVQRKAWRLLSHAAPPDLVDTLGIQYKEVGSTLYQGALGVPGAQFNKVFSFGLDGDLTASSVAAAADWLGLACCERSLLMVPAEGSDTRVDGILLANRFQRFPLDIAIFHMDATDMPDLSRSSGIHVGTVGLENAAEFGGVLSEGLEAPAAASWLATFAIGRPGLTAYLAYEGSVPVGAAALFIDGEWGWLFIAAVRPDYRNRGAQTALLARRLEDGRKAGVRTFNIGALRPAPGHGDVFASYRNIERAGFKLAYNRPNYILPSIKTA</sequence>
<gene>
    <name evidence="2" type="ORF">HN018_05780</name>
</gene>
<keyword evidence="3" id="KW-1185">Reference proteome</keyword>
<dbReference type="InterPro" id="IPR000182">
    <property type="entry name" value="GNAT_dom"/>
</dbReference>
<reference evidence="2 3" key="1">
    <citation type="journal article" date="2014" name="World J. Microbiol. Biotechnol.">
        <title>Biodiversity and physiological characteristics of Antarctic and Arctic lichens-associated bacteria.</title>
        <authorList>
            <person name="Lee Y.M."/>
            <person name="Kim E.H."/>
            <person name="Lee H.K."/>
            <person name="Hong S.G."/>
        </authorList>
    </citation>
    <scope>NUCLEOTIDE SEQUENCE [LARGE SCALE GENOMIC DNA]</scope>
    <source>
        <strain evidence="2 3">PAMC 26569</strain>
    </source>
</reference>
<evidence type="ECO:0000259" key="1">
    <source>
        <dbReference type="PROSITE" id="PS51186"/>
    </source>
</evidence>
<dbReference type="InterPro" id="IPR016181">
    <property type="entry name" value="Acyl_CoA_acyltransferase"/>
</dbReference>
<evidence type="ECO:0000313" key="3">
    <source>
        <dbReference type="Proteomes" id="UP000500767"/>
    </source>
</evidence>
<dbReference type="CDD" id="cd04301">
    <property type="entry name" value="NAT_SF"/>
    <property type="match status" value="1"/>
</dbReference>
<dbReference type="KEGG" id="lck:HN018_05780"/>
<dbReference type="SUPFAM" id="SSF55729">
    <property type="entry name" value="Acyl-CoA N-acyltransferases (Nat)"/>
    <property type="match status" value="1"/>
</dbReference>
<name>A0A6M8HMU9_9PROT</name>
<proteinExistence type="predicted"/>